<keyword evidence="2" id="KW-1185">Reference proteome</keyword>
<reference evidence="1 2" key="1">
    <citation type="journal article" date="2015" name="Nat. Commun.">
        <title>Lucilia cuprina genome unlocks parasitic fly biology to underpin future interventions.</title>
        <authorList>
            <person name="Anstead C.A."/>
            <person name="Korhonen P.K."/>
            <person name="Young N.D."/>
            <person name="Hall R.S."/>
            <person name="Jex A.R."/>
            <person name="Murali S.C."/>
            <person name="Hughes D.S."/>
            <person name="Lee S.F."/>
            <person name="Perry T."/>
            <person name="Stroehlein A.J."/>
            <person name="Ansell B.R."/>
            <person name="Breugelmans B."/>
            <person name="Hofmann A."/>
            <person name="Qu J."/>
            <person name="Dugan S."/>
            <person name="Lee S.L."/>
            <person name="Chao H."/>
            <person name="Dinh H."/>
            <person name="Han Y."/>
            <person name="Doddapaneni H.V."/>
            <person name="Worley K.C."/>
            <person name="Muzny D.M."/>
            <person name="Ioannidis P."/>
            <person name="Waterhouse R.M."/>
            <person name="Zdobnov E.M."/>
            <person name="James P.J."/>
            <person name="Bagnall N.H."/>
            <person name="Kotze A.C."/>
            <person name="Gibbs R.A."/>
            <person name="Richards S."/>
            <person name="Batterham P."/>
            <person name="Gasser R.B."/>
        </authorList>
    </citation>
    <scope>NUCLEOTIDE SEQUENCE [LARGE SCALE GENOMIC DNA]</scope>
    <source>
        <strain evidence="1 2">LS</strain>
        <tissue evidence="1">Full body</tissue>
    </source>
</reference>
<accession>A0A0L0BYR5</accession>
<protein>
    <submittedName>
        <fullName evidence="1">Uncharacterized protein</fullName>
    </submittedName>
</protein>
<comment type="caution">
    <text evidence="1">The sequence shown here is derived from an EMBL/GenBank/DDBJ whole genome shotgun (WGS) entry which is preliminary data.</text>
</comment>
<evidence type="ECO:0000313" key="2">
    <source>
        <dbReference type="Proteomes" id="UP000037069"/>
    </source>
</evidence>
<proteinExistence type="predicted"/>
<name>A0A0L0BYR5_LUCCU</name>
<dbReference type="AlphaFoldDB" id="A0A0L0BYR5"/>
<organism evidence="1 2">
    <name type="scientific">Lucilia cuprina</name>
    <name type="common">Green bottle fly</name>
    <name type="synonym">Australian sheep blowfly</name>
    <dbReference type="NCBI Taxonomy" id="7375"/>
    <lineage>
        <taxon>Eukaryota</taxon>
        <taxon>Metazoa</taxon>
        <taxon>Ecdysozoa</taxon>
        <taxon>Arthropoda</taxon>
        <taxon>Hexapoda</taxon>
        <taxon>Insecta</taxon>
        <taxon>Pterygota</taxon>
        <taxon>Neoptera</taxon>
        <taxon>Endopterygota</taxon>
        <taxon>Diptera</taxon>
        <taxon>Brachycera</taxon>
        <taxon>Muscomorpha</taxon>
        <taxon>Oestroidea</taxon>
        <taxon>Calliphoridae</taxon>
        <taxon>Luciliinae</taxon>
        <taxon>Lucilia</taxon>
    </lineage>
</organism>
<gene>
    <name evidence="1" type="ORF">FF38_08223</name>
</gene>
<dbReference type="Proteomes" id="UP000037069">
    <property type="component" value="Unassembled WGS sequence"/>
</dbReference>
<evidence type="ECO:0000313" key="1">
    <source>
        <dbReference type="EMBL" id="KNC25188.1"/>
    </source>
</evidence>
<dbReference type="EMBL" id="JRES01001143">
    <property type="protein sequence ID" value="KNC25188.1"/>
    <property type="molecule type" value="Genomic_DNA"/>
</dbReference>
<sequence>MCREDWNTFLRIATFSSKLSGNILEELLFSKLQPFIAIGSVGRTLEDFLGNPKEDWKLIAKSYGGLSVWEILRRTAIYLENPKKDWKTPFRIVKFSSQFDANILDAFGTFLEIPRLTGKYLRNPLKDCKTFFCRYNIPYKECLGDPTEYCKTFKPNDLVNPYKDRKIH</sequence>